<dbReference type="NCBIfam" id="TIGR00254">
    <property type="entry name" value="GGDEF"/>
    <property type="match status" value="1"/>
</dbReference>
<feature type="domain" description="GGDEF" evidence="1">
    <location>
        <begin position="1"/>
        <end position="133"/>
    </location>
</feature>
<name>A0A7X2L0Y2_9BACL</name>
<dbReference type="Pfam" id="PF00990">
    <property type="entry name" value="GGDEF"/>
    <property type="match status" value="1"/>
</dbReference>
<accession>A0A7X2L0Y2</accession>
<dbReference type="InterPro" id="IPR050469">
    <property type="entry name" value="Diguanylate_Cyclase"/>
</dbReference>
<dbReference type="InterPro" id="IPR000160">
    <property type="entry name" value="GGDEF_dom"/>
</dbReference>
<reference evidence="2 3" key="1">
    <citation type="submission" date="2019-11" db="EMBL/GenBank/DDBJ databases">
        <title>Paenibacillus monticola sp. nov., a novel PGPR strain isolated from mountain sample in China.</title>
        <authorList>
            <person name="Zhao Q."/>
            <person name="Li H.-P."/>
            <person name="Zhang J.-L."/>
        </authorList>
    </citation>
    <scope>NUCLEOTIDE SEQUENCE [LARGE SCALE GENOMIC DNA]</scope>
    <source>
        <strain evidence="2 3">LC-T2</strain>
    </source>
</reference>
<dbReference type="GO" id="GO:0005886">
    <property type="term" value="C:plasma membrane"/>
    <property type="evidence" value="ECO:0007669"/>
    <property type="project" value="TreeGrafter"/>
</dbReference>
<dbReference type="RefSeq" id="WP_338115686.1">
    <property type="nucleotide sequence ID" value="NZ_WJXB01000002.1"/>
</dbReference>
<dbReference type="PROSITE" id="PS50887">
    <property type="entry name" value="GGDEF"/>
    <property type="match status" value="1"/>
</dbReference>
<proteinExistence type="predicted"/>
<dbReference type="InterPro" id="IPR029787">
    <property type="entry name" value="Nucleotide_cyclase"/>
</dbReference>
<dbReference type="GO" id="GO:0043709">
    <property type="term" value="P:cell adhesion involved in single-species biofilm formation"/>
    <property type="evidence" value="ECO:0007669"/>
    <property type="project" value="TreeGrafter"/>
</dbReference>
<dbReference type="SMART" id="SM00267">
    <property type="entry name" value="GGDEF"/>
    <property type="match status" value="1"/>
</dbReference>
<dbReference type="PANTHER" id="PTHR45138:SF5">
    <property type="entry name" value="BIFUNCTIONAL PERIPLASMIC SUBSTRATE BINDING PROTEIN_CYTOPLASMIC DIGUANYLATE CYCLASE"/>
    <property type="match status" value="1"/>
</dbReference>
<dbReference type="InterPro" id="IPR043128">
    <property type="entry name" value="Rev_trsase/Diguanyl_cyclase"/>
</dbReference>
<evidence type="ECO:0000259" key="1">
    <source>
        <dbReference type="PROSITE" id="PS50887"/>
    </source>
</evidence>
<sequence length="134" mass="15137">MSLMWFDIDDFKCITDKFGHIAGDQVLTDFFLILQKAAGNGTLVGRFGGEEFAVFLMGMDKQQCSKMAEHLRESIESATMWLYMGSQVSVTTSMGMVFTASDRVEIEELYQRADKAFYGSKEMGKNRVTLDELN</sequence>
<keyword evidence="3" id="KW-1185">Reference proteome</keyword>
<dbReference type="PANTHER" id="PTHR45138">
    <property type="entry name" value="REGULATORY COMPONENTS OF SENSORY TRANSDUCTION SYSTEM"/>
    <property type="match status" value="1"/>
</dbReference>
<gene>
    <name evidence="2" type="ORF">GJB61_06335</name>
</gene>
<dbReference type="GO" id="GO:0052621">
    <property type="term" value="F:diguanylate cyclase activity"/>
    <property type="evidence" value="ECO:0007669"/>
    <property type="project" value="TreeGrafter"/>
</dbReference>
<dbReference type="Gene3D" id="3.30.70.270">
    <property type="match status" value="1"/>
</dbReference>
<dbReference type="EMBL" id="WJXB01000002">
    <property type="protein sequence ID" value="MRN52613.1"/>
    <property type="molecule type" value="Genomic_DNA"/>
</dbReference>
<protein>
    <submittedName>
        <fullName evidence="2">Diguanylate cyclase</fullName>
    </submittedName>
</protein>
<dbReference type="GO" id="GO:1902201">
    <property type="term" value="P:negative regulation of bacterial-type flagellum-dependent cell motility"/>
    <property type="evidence" value="ECO:0007669"/>
    <property type="project" value="TreeGrafter"/>
</dbReference>
<evidence type="ECO:0000313" key="3">
    <source>
        <dbReference type="Proteomes" id="UP000463051"/>
    </source>
</evidence>
<dbReference type="SUPFAM" id="SSF55073">
    <property type="entry name" value="Nucleotide cyclase"/>
    <property type="match status" value="1"/>
</dbReference>
<dbReference type="AlphaFoldDB" id="A0A7X2L0Y2"/>
<dbReference type="Proteomes" id="UP000463051">
    <property type="component" value="Unassembled WGS sequence"/>
</dbReference>
<evidence type="ECO:0000313" key="2">
    <source>
        <dbReference type="EMBL" id="MRN52613.1"/>
    </source>
</evidence>
<comment type="caution">
    <text evidence="2">The sequence shown here is derived from an EMBL/GenBank/DDBJ whole genome shotgun (WGS) entry which is preliminary data.</text>
</comment>
<dbReference type="CDD" id="cd01949">
    <property type="entry name" value="GGDEF"/>
    <property type="match status" value="1"/>
</dbReference>
<organism evidence="2 3">
    <name type="scientific">Paenibacillus monticola</name>
    <dbReference type="NCBI Taxonomy" id="2666075"/>
    <lineage>
        <taxon>Bacteria</taxon>
        <taxon>Bacillati</taxon>
        <taxon>Bacillota</taxon>
        <taxon>Bacilli</taxon>
        <taxon>Bacillales</taxon>
        <taxon>Paenibacillaceae</taxon>
        <taxon>Paenibacillus</taxon>
    </lineage>
</organism>